<dbReference type="InterPro" id="IPR007817">
    <property type="entry name" value="Isocyanide_synthase_DIT1"/>
</dbReference>
<dbReference type="RefSeq" id="WP_160731432.1">
    <property type="nucleotide sequence ID" value="NZ_WTYP01000002.1"/>
</dbReference>
<dbReference type="EMBL" id="WTYP01000002">
    <property type="protein sequence ID" value="MXP48227.1"/>
    <property type="molecule type" value="Genomic_DNA"/>
</dbReference>
<dbReference type="AlphaFoldDB" id="A0A6I4V236"/>
<dbReference type="Proteomes" id="UP000471435">
    <property type="component" value="Unassembled WGS sequence"/>
</dbReference>
<evidence type="ECO:0000313" key="2">
    <source>
        <dbReference type="Proteomes" id="UP000471435"/>
    </source>
</evidence>
<organism evidence="1 2">
    <name type="scientific">Pontixanthobacter luteolus</name>
    <dbReference type="NCBI Taxonomy" id="295089"/>
    <lineage>
        <taxon>Bacteria</taxon>
        <taxon>Pseudomonadati</taxon>
        <taxon>Pseudomonadota</taxon>
        <taxon>Alphaproteobacteria</taxon>
        <taxon>Sphingomonadales</taxon>
        <taxon>Erythrobacteraceae</taxon>
        <taxon>Pontixanthobacter</taxon>
    </lineage>
</organism>
<dbReference type="OrthoDB" id="860574at2"/>
<accession>A0A6I4V236</accession>
<name>A0A6I4V236_9SPHN</name>
<comment type="caution">
    <text evidence="1">The sequence shown here is derived from an EMBL/GenBank/DDBJ whole genome shotgun (WGS) entry which is preliminary data.</text>
</comment>
<sequence>MSRFERAIDGWPVGHTISAVREEKFDRNHGLFFAPIHYEPTPIVVDRTRAPTVEWVRNSFHGMVREEFQDGDAVSISSAPPPMATTEVSDLDLVSLGEVIRDNAEQELIYNEKFAAILAKRDPKDLEGRLRDLLENPTIGNQKNRGYLRDGDLKFLFSRMDVGVRLTFPGLPFRDQNPLRAEGGPELVTLAEVYYLVRLHCTALAIYQVLPTGADILILSDGSFFAEPLGVPEEPVRQYLDGIRRIRNSLNLTGTIQIVELRRIVEIWDAGTGAFEKTVEMIEREIYKFAHPDDENYATFQSLAIGFRRNLNSKDFSASPDDLALWISDPKSDIVGGGFPSRDEIVSRCARYAALNLALKWHDVIGQVLPTAVRATVHPKEGQIGLPSVGSCLPWNGVPIVREGRMEWDKIEVHSLSVAASRNYELAPVSFGETVLYYKRLEG</sequence>
<keyword evidence="2" id="KW-1185">Reference proteome</keyword>
<protein>
    <submittedName>
        <fullName evidence="1">L-tyrosine/L-tryptophan isonitrile synthase family protein</fullName>
    </submittedName>
</protein>
<proteinExistence type="predicted"/>
<reference evidence="1 2" key="1">
    <citation type="submission" date="2019-12" db="EMBL/GenBank/DDBJ databases">
        <title>Genomic-based taxomic classification of the family Erythrobacteraceae.</title>
        <authorList>
            <person name="Xu L."/>
        </authorList>
    </citation>
    <scope>NUCLEOTIDE SEQUENCE [LARGE SCALE GENOMIC DNA]</scope>
    <source>
        <strain evidence="1 2">SW-109</strain>
    </source>
</reference>
<gene>
    <name evidence="1" type="ORF">GRI43_12600</name>
</gene>
<dbReference type="Pfam" id="PF05141">
    <property type="entry name" value="DIT1_PvcA"/>
    <property type="match status" value="1"/>
</dbReference>
<evidence type="ECO:0000313" key="1">
    <source>
        <dbReference type="EMBL" id="MXP48227.1"/>
    </source>
</evidence>